<dbReference type="Proteomes" id="UP000182306">
    <property type="component" value="Plasmid C"/>
</dbReference>
<dbReference type="AlphaFoldDB" id="A0A1L3LZ85"/>
<keyword evidence="2" id="KW-1185">Reference proteome</keyword>
<evidence type="ECO:0000313" key="1">
    <source>
        <dbReference type="EMBL" id="APG95415.1"/>
    </source>
</evidence>
<accession>A0A1L3LZ85</accession>
<dbReference type="EMBL" id="CP013110">
    <property type="protein sequence ID" value="APG95415.1"/>
    <property type="molecule type" value="Genomic_DNA"/>
</dbReference>
<reference evidence="1 2" key="1">
    <citation type="submission" date="2015-10" db="EMBL/GenBank/DDBJ databases">
        <title>Genomic differences between typical nodule nitrogen-fixing rhizobial strains and those coming from bean seeds.</title>
        <authorList>
            <person name="Peralta H."/>
            <person name="Aguilar-Vera A."/>
            <person name="Diaz R."/>
            <person name="Mora Y."/>
            <person name="Martinez-Batallar G."/>
            <person name="Salazar E."/>
            <person name="Vargas-Lagunas C."/>
            <person name="Encarnacion S."/>
            <person name="Girard L."/>
            <person name="Mora J."/>
        </authorList>
    </citation>
    <scope>NUCLEOTIDE SEQUENCE [LARGE SCALE GENOMIC DNA]</scope>
    <source>
        <strain evidence="1 2">CFNEI 73</strain>
        <plasmid evidence="1 2">C</plasmid>
    </source>
</reference>
<keyword evidence="1" id="KW-0614">Plasmid</keyword>
<dbReference type="KEGG" id="same:SAMCFNEI73_pC1711"/>
<evidence type="ECO:0000313" key="2">
    <source>
        <dbReference type="Proteomes" id="UP000182306"/>
    </source>
</evidence>
<protein>
    <submittedName>
        <fullName evidence="1">Uncharacterized protein</fullName>
    </submittedName>
</protein>
<name>A0A1L3LZ85_9HYPH</name>
<geneLocation type="plasmid" evidence="1 2">
    <name>C</name>
</geneLocation>
<gene>
    <name evidence="1" type="ORF">SAMCFNEI73_pC1711</name>
</gene>
<sequence length="40" mass="4149">MLSLSSASSETDPSAAPALPQAGKFAWVMIEAPFVLVDGR</sequence>
<proteinExistence type="predicted"/>
<organism evidence="1 2">
    <name type="scientific">Sinorhizobium americanum</name>
    <dbReference type="NCBI Taxonomy" id="194963"/>
    <lineage>
        <taxon>Bacteria</taxon>
        <taxon>Pseudomonadati</taxon>
        <taxon>Pseudomonadota</taxon>
        <taxon>Alphaproteobacteria</taxon>
        <taxon>Hyphomicrobiales</taxon>
        <taxon>Rhizobiaceae</taxon>
        <taxon>Sinorhizobium/Ensifer group</taxon>
        <taxon>Sinorhizobium</taxon>
    </lineage>
</organism>